<organism evidence="1 2">
    <name type="scientific">Petrolisthes cinctipes</name>
    <name type="common">Flat porcelain crab</name>
    <dbReference type="NCBI Taxonomy" id="88211"/>
    <lineage>
        <taxon>Eukaryota</taxon>
        <taxon>Metazoa</taxon>
        <taxon>Ecdysozoa</taxon>
        <taxon>Arthropoda</taxon>
        <taxon>Crustacea</taxon>
        <taxon>Multicrustacea</taxon>
        <taxon>Malacostraca</taxon>
        <taxon>Eumalacostraca</taxon>
        <taxon>Eucarida</taxon>
        <taxon>Decapoda</taxon>
        <taxon>Pleocyemata</taxon>
        <taxon>Anomura</taxon>
        <taxon>Galatheoidea</taxon>
        <taxon>Porcellanidae</taxon>
        <taxon>Petrolisthes</taxon>
    </lineage>
</organism>
<comment type="caution">
    <text evidence="1">The sequence shown here is derived from an EMBL/GenBank/DDBJ whole genome shotgun (WGS) entry which is preliminary data.</text>
</comment>
<evidence type="ECO:0000313" key="1">
    <source>
        <dbReference type="EMBL" id="KAK3862492.1"/>
    </source>
</evidence>
<proteinExistence type="predicted"/>
<name>A0AAE1K2B7_PETCI</name>
<reference evidence="1" key="1">
    <citation type="submission" date="2023-10" db="EMBL/GenBank/DDBJ databases">
        <title>Genome assemblies of two species of porcelain crab, Petrolisthes cinctipes and Petrolisthes manimaculis (Anomura: Porcellanidae).</title>
        <authorList>
            <person name="Angst P."/>
        </authorList>
    </citation>
    <scope>NUCLEOTIDE SEQUENCE</scope>
    <source>
        <strain evidence="1">PB745_01</strain>
        <tissue evidence="1">Gill</tissue>
    </source>
</reference>
<protein>
    <submittedName>
        <fullName evidence="1">Uncharacterized protein</fullName>
    </submittedName>
</protein>
<dbReference type="Proteomes" id="UP001286313">
    <property type="component" value="Unassembled WGS sequence"/>
</dbReference>
<dbReference type="EMBL" id="JAWQEG010004230">
    <property type="protein sequence ID" value="KAK3862492.1"/>
    <property type="molecule type" value="Genomic_DNA"/>
</dbReference>
<dbReference type="AlphaFoldDB" id="A0AAE1K2B7"/>
<sequence>MLQSCRGVINWCCRWSLWVHNIGHPTHNLTMSPNSQCHRPHSAIVAVVPPVSQCHRDFELRPTLWCRRSHSAIVAVVPPISQCHRLCSATNLTFSIAFYITSL</sequence>
<keyword evidence="2" id="KW-1185">Reference proteome</keyword>
<evidence type="ECO:0000313" key="2">
    <source>
        <dbReference type="Proteomes" id="UP001286313"/>
    </source>
</evidence>
<accession>A0AAE1K2B7</accession>
<gene>
    <name evidence="1" type="ORF">Pcinc_031651</name>
</gene>